<protein>
    <submittedName>
        <fullName evidence="2">Uncharacterized protein</fullName>
    </submittedName>
</protein>
<keyword evidence="3" id="KW-1185">Reference proteome</keyword>
<gene>
    <name evidence="2" type="ORF">RN001_013277</name>
</gene>
<evidence type="ECO:0000313" key="3">
    <source>
        <dbReference type="Proteomes" id="UP001353858"/>
    </source>
</evidence>
<evidence type="ECO:0000256" key="1">
    <source>
        <dbReference type="SAM" id="MobiDB-lite"/>
    </source>
</evidence>
<sequence length="263" mass="30187">MTEIGGFSSSNISQIQYANVSSPVKSQKIVVKDEIKAPKEMEVKNEDVQMEGLEEESSEDENPDDEDHMPDGKTKDLEIFNQAELNDVIRYLNLPKAGAELLASRLKNKNLLAKKYSEHQWPIFGDLKIATFLLSKYPCYLCLWDSRDTKNHYVKKEYPIRMKFNVGTHNVIRIPLIQPSKYRLPPLHIKLGLIKQCVKALNKNSDCFQCLKEKFLAISDAKLKEGIFNGPQIRTLFQDANFTGKMNDTEREAWANFKNVSKN</sequence>
<reference evidence="3" key="1">
    <citation type="submission" date="2023-01" db="EMBL/GenBank/DDBJ databases">
        <title>Key to firefly adult light organ development and bioluminescence: homeobox transcription factors regulate luciferase expression and transportation to peroxisome.</title>
        <authorList>
            <person name="Fu X."/>
        </authorList>
    </citation>
    <scope>NUCLEOTIDE SEQUENCE [LARGE SCALE GENOMIC DNA]</scope>
</reference>
<dbReference type="PANTHER" id="PTHR46114">
    <property type="entry name" value="APPLE DOMAIN-CONTAINING PROTEIN"/>
    <property type="match status" value="1"/>
</dbReference>
<dbReference type="Proteomes" id="UP001353858">
    <property type="component" value="Unassembled WGS sequence"/>
</dbReference>
<dbReference type="EMBL" id="JARPUR010000006">
    <property type="protein sequence ID" value="KAK4873917.1"/>
    <property type="molecule type" value="Genomic_DNA"/>
</dbReference>
<dbReference type="AlphaFoldDB" id="A0AAN7SCB8"/>
<accession>A0AAN7SCB8</accession>
<feature type="region of interest" description="Disordered" evidence="1">
    <location>
        <begin position="40"/>
        <end position="73"/>
    </location>
</feature>
<organism evidence="2 3">
    <name type="scientific">Aquatica leii</name>
    <dbReference type="NCBI Taxonomy" id="1421715"/>
    <lineage>
        <taxon>Eukaryota</taxon>
        <taxon>Metazoa</taxon>
        <taxon>Ecdysozoa</taxon>
        <taxon>Arthropoda</taxon>
        <taxon>Hexapoda</taxon>
        <taxon>Insecta</taxon>
        <taxon>Pterygota</taxon>
        <taxon>Neoptera</taxon>
        <taxon>Endopterygota</taxon>
        <taxon>Coleoptera</taxon>
        <taxon>Polyphaga</taxon>
        <taxon>Elateriformia</taxon>
        <taxon>Elateroidea</taxon>
        <taxon>Lampyridae</taxon>
        <taxon>Luciolinae</taxon>
        <taxon>Aquatica</taxon>
    </lineage>
</organism>
<name>A0AAN7SCB8_9COLE</name>
<proteinExistence type="predicted"/>
<dbReference type="PANTHER" id="PTHR46114:SF1">
    <property type="entry name" value="ZAD DOMAIN-CONTAINING PROTEIN"/>
    <property type="match status" value="1"/>
</dbReference>
<evidence type="ECO:0000313" key="2">
    <source>
        <dbReference type="EMBL" id="KAK4873917.1"/>
    </source>
</evidence>
<comment type="caution">
    <text evidence="2">The sequence shown here is derived from an EMBL/GenBank/DDBJ whole genome shotgun (WGS) entry which is preliminary data.</text>
</comment>
<feature type="compositionally biased region" description="Acidic residues" evidence="1">
    <location>
        <begin position="48"/>
        <end position="68"/>
    </location>
</feature>